<dbReference type="RefSeq" id="WP_167398514.1">
    <property type="nucleotide sequence ID" value="NZ_QJJM01000008.1"/>
</dbReference>
<dbReference type="Pfam" id="PF03466">
    <property type="entry name" value="LysR_substrate"/>
    <property type="match status" value="1"/>
</dbReference>
<dbReference type="SUPFAM" id="SSF53850">
    <property type="entry name" value="Periplasmic binding protein-like II"/>
    <property type="match status" value="1"/>
</dbReference>
<dbReference type="PANTHER" id="PTHR30419">
    <property type="entry name" value="HTH-TYPE TRANSCRIPTIONAL REGULATOR YBHD"/>
    <property type="match status" value="1"/>
</dbReference>
<comment type="similarity">
    <text evidence="1">Belongs to the LysR transcriptional regulatory family.</text>
</comment>
<dbReference type="GO" id="GO:0005829">
    <property type="term" value="C:cytosol"/>
    <property type="evidence" value="ECO:0007669"/>
    <property type="project" value="TreeGrafter"/>
</dbReference>
<keyword evidence="2" id="KW-0805">Transcription regulation</keyword>
<keyword evidence="4" id="KW-0804">Transcription</keyword>
<dbReference type="SUPFAM" id="SSF46785">
    <property type="entry name" value="Winged helix' DNA-binding domain"/>
    <property type="match status" value="1"/>
</dbReference>
<comment type="caution">
    <text evidence="6">The sequence shown here is derived from an EMBL/GenBank/DDBJ whole genome shotgun (WGS) entry which is preliminary data.</text>
</comment>
<feature type="domain" description="HTH lysR-type" evidence="5">
    <location>
        <begin position="1"/>
        <end position="58"/>
    </location>
</feature>
<dbReference type="GO" id="GO:0003677">
    <property type="term" value="F:DNA binding"/>
    <property type="evidence" value="ECO:0007669"/>
    <property type="project" value="UniProtKB-KW"/>
</dbReference>
<dbReference type="InterPro" id="IPR005119">
    <property type="entry name" value="LysR_subst-bd"/>
</dbReference>
<dbReference type="Gene3D" id="3.40.190.290">
    <property type="match status" value="1"/>
</dbReference>
<dbReference type="InterPro" id="IPR036390">
    <property type="entry name" value="WH_DNA-bd_sf"/>
</dbReference>
<proteinExistence type="inferred from homology"/>
<reference evidence="6 7" key="1">
    <citation type="submission" date="2018-05" db="EMBL/GenBank/DDBJ databases">
        <title>Genomic Encyclopedia of Type Strains, Phase IV (KMG-IV): sequencing the most valuable type-strain genomes for metagenomic binning, comparative biology and taxonomic classification.</title>
        <authorList>
            <person name="Goeker M."/>
        </authorList>
    </citation>
    <scope>NUCLEOTIDE SEQUENCE [LARGE SCALE GENOMIC DNA]</scope>
    <source>
        <strain evidence="6 7">DSM 3183</strain>
    </source>
</reference>
<dbReference type="PANTHER" id="PTHR30419:SF8">
    <property type="entry name" value="NITROGEN ASSIMILATION TRANSCRIPTIONAL ACTIVATOR-RELATED"/>
    <property type="match status" value="1"/>
</dbReference>
<dbReference type="InterPro" id="IPR050950">
    <property type="entry name" value="HTH-type_LysR_regulators"/>
</dbReference>
<organism evidence="6 7">
    <name type="scientific">Blastomonas natatoria</name>
    <dbReference type="NCBI Taxonomy" id="34015"/>
    <lineage>
        <taxon>Bacteria</taxon>
        <taxon>Pseudomonadati</taxon>
        <taxon>Pseudomonadota</taxon>
        <taxon>Alphaproteobacteria</taxon>
        <taxon>Sphingomonadales</taxon>
        <taxon>Sphingomonadaceae</taxon>
        <taxon>Blastomonas</taxon>
    </lineage>
</organism>
<gene>
    <name evidence="6" type="ORF">C7451_10898</name>
</gene>
<evidence type="ECO:0000259" key="5">
    <source>
        <dbReference type="PROSITE" id="PS50931"/>
    </source>
</evidence>
<evidence type="ECO:0000313" key="7">
    <source>
        <dbReference type="Proteomes" id="UP000248014"/>
    </source>
</evidence>
<evidence type="ECO:0000256" key="3">
    <source>
        <dbReference type="ARBA" id="ARBA00023125"/>
    </source>
</evidence>
<dbReference type="FunFam" id="1.10.10.10:FF:000001">
    <property type="entry name" value="LysR family transcriptional regulator"/>
    <property type="match status" value="1"/>
</dbReference>
<dbReference type="GO" id="GO:0003700">
    <property type="term" value="F:DNA-binding transcription factor activity"/>
    <property type="evidence" value="ECO:0007669"/>
    <property type="project" value="InterPro"/>
</dbReference>
<evidence type="ECO:0000256" key="2">
    <source>
        <dbReference type="ARBA" id="ARBA00023015"/>
    </source>
</evidence>
<dbReference type="InterPro" id="IPR036388">
    <property type="entry name" value="WH-like_DNA-bd_sf"/>
</dbReference>
<evidence type="ECO:0000256" key="4">
    <source>
        <dbReference type="ARBA" id="ARBA00023163"/>
    </source>
</evidence>
<keyword evidence="3 6" id="KW-0238">DNA-binding</keyword>
<dbReference type="EMBL" id="QJJM01000008">
    <property type="protein sequence ID" value="PXW74437.1"/>
    <property type="molecule type" value="Genomic_DNA"/>
</dbReference>
<dbReference type="Gene3D" id="1.10.10.10">
    <property type="entry name" value="Winged helix-like DNA-binding domain superfamily/Winged helix DNA-binding domain"/>
    <property type="match status" value="1"/>
</dbReference>
<dbReference type="Proteomes" id="UP000248014">
    <property type="component" value="Unassembled WGS sequence"/>
</dbReference>
<dbReference type="AlphaFoldDB" id="A0A2V3UYP9"/>
<dbReference type="PROSITE" id="PS50931">
    <property type="entry name" value="HTH_LYSR"/>
    <property type="match status" value="1"/>
</dbReference>
<sequence length="302" mass="33449">MSDIALRYLYETVQAGSMRAAGDRLGIAASSISRQVAQLEQEYGMPLFERGRRTIQLTQAGELAIEHYRSLMANRESLAMRMEELREARTGTVSLGVGEGFLGPFFNQLIDRFHLEHPQVQVLSTVTSSTAIVRSVLADEAHFGLVLYTPAEPNIRVRISVNEPLRVMVAPGHPLADKTRVSLADLVEHPICLGPEEFLIRQLMRTAEARQRLFLEPVIVINSIQAMRDLAASGSVTTVLPEFSARPEIADGRLVAIPFDETIETVTVSLITRIGRQLESAPRRLLTAFESGMARWAATTSR</sequence>
<keyword evidence="7" id="KW-1185">Reference proteome</keyword>
<dbReference type="Pfam" id="PF00126">
    <property type="entry name" value="HTH_1"/>
    <property type="match status" value="1"/>
</dbReference>
<dbReference type="InterPro" id="IPR000847">
    <property type="entry name" value="LysR_HTH_N"/>
</dbReference>
<evidence type="ECO:0000256" key="1">
    <source>
        <dbReference type="ARBA" id="ARBA00009437"/>
    </source>
</evidence>
<protein>
    <submittedName>
        <fullName evidence="6">DNA-binding transcriptional LysR family regulator</fullName>
    </submittedName>
</protein>
<evidence type="ECO:0000313" key="6">
    <source>
        <dbReference type="EMBL" id="PXW74437.1"/>
    </source>
</evidence>
<accession>A0A2V3UYP9</accession>
<name>A0A2V3UYP9_9SPHN</name>